<comment type="cofactor">
    <cofactor evidence="5">
        <name>Mg(2+)</name>
        <dbReference type="ChEBI" id="CHEBI:18420"/>
    </cofactor>
    <text evidence="5">Can also use Mn(2+) ion.</text>
</comment>
<reference evidence="7" key="2">
    <citation type="submission" date="2013-12" db="EMBL/GenBank/DDBJ databases">
        <title>Evolution of pathogenesis and genome organization in the Tremellales.</title>
        <authorList>
            <person name="Cuomo C."/>
            <person name="Litvintseva A."/>
            <person name="Heitman J."/>
            <person name="Chen Y."/>
            <person name="Sun S."/>
            <person name="Springer D."/>
            <person name="Dromer F."/>
            <person name="Young S."/>
            <person name="Zeng Q."/>
            <person name="Chapman S."/>
            <person name="Gujja S."/>
            <person name="Saif S."/>
            <person name="Birren B."/>
        </authorList>
    </citation>
    <scope>NUCLEOTIDE SEQUENCE [LARGE SCALE GENOMIC DNA]</scope>
    <source>
        <strain evidence="7">BCC8398</strain>
    </source>
</reference>
<dbReference type="GO" id="GO:0046421">
    <property type="term" value="F:methylisocitrate lyase activity"/>
    <property type="evidence" value="ECO:0007669"/>
    <property type="project" value="UniProtKB-EC"/>
</dbReference>
<evidence type="ECO:0000256" key="3">
    <source>
        <dbReference type="ARBA" id="ARBA00012260"/>
    </source>
</evidence>
<evidence type="ECO:0000256" key="5">
    <source>
        <dbReference type="PIRSR" id="PIRSR001362-3"/>
    </source>
</evidence>
<gene>
    <name evidence="6" type="ORF">I316_08024</name>
</gene>
<dbReference type="GO" id="GO:0004451">
    <property type="term" value="F:isocitrate lyase activity"/>
    <property type="evidence" value="ECO:0007669"/>
    <property type="project" value="InterPro"/>
</dbReference>
<feature type="binding site" evidence="5">
    <location>
        <position position="153"/>
    </location>
    <ligand>
        <name>Mg(2+)</name>
        <dbReference type="ChEBI" id="CHEBI:18420"/>
    </ligand>
</feature>
<dbReference type="EC" id="4.1.3.30" evidence="3"/>
<evidence type="ECO:0000256" key="1">
    <source>
        <dbReference type="ARBA" id="ARBA00001050"/>
    </source>
</evidence>
<keyword evidence="5" id="KW-0460">Magnesium</keyword>
<comment type="catalytic activity">
    <reaction evidence="1">
        <text>(2S,3R)-3-hydroxybutane-1,2,3-tricarboxylate = pyruvate + succinate</text>
        <dbReference type="Rhea" id="RHEA:16809"/>
        <dbReference type="ChEBI" id="CHEBI:15361"/>
        <dbReference type="ChEBI" id="CHEBI:30031"/>
        <dbReference type="ChEBI" id="CHEBI:57429"/>
        <dbReference type="EC" id="4.1.3.30"/>
    </reaction>
</comment>
<sequence>MTDADWLNPSAIEEWWATPSQRGIKRPYSADTVASLRDVFPENHHSNQMALKLRGIFEKSQKEKTPNIAMNAVDAVAAELMAEAGFETVYISGERSVESKVAIDGLGLDSTDHTTFVPKKVATIHRSQLLHSRALRIKKSGPEDASLLPIIADAGSGQGQHTAIMKLVKKLVQSGVAGFHLDDLLPGSGLRKHDSEDGNVTVVVPTNEYLRRLVSAKLQLDIMGSEVVSIARTDAEIATHITSTIDYRDRPFILGATVPMKKHYIHTEGNSDRAEWRREAKLKTLDEAFRSAQPNLYDQFIEQTKKTNVAEALAVARQLAPDFYFDYESPRTAEGWYAYKGGIDAAIARSNNAGFISSVVWACTHSYRAESARRFASGVRAVHPGKWMAYNIAFDVGANRLSGEQTESLPQSLATMGYVWLFLPLSDLPTVGQDSKLAIKAIKEQGLSSYLHRVSTGEVRQHADGTNSEWWWKVMGKAADQAADAIGRDL</sequence>
<organism evidence="6 7">
    <name type="scientific">Kwoniella heveanensis BCC8398</name>
    <dbReference type="NCBI Taxonomy" id="1296120"/>
    <lineage>
        <taxon>Eukaryota</taxon>
        <taxon>Fungi</taxon>
        <taxon>Dikarya</taxon>
        <taxon>Basidiomycota</taxon>
        <taxon>Agaricomycotina</taxon>
        <taxon>Tremellomycetes</taxon>
        <taxon>Tremellales</taxon>
        <taxon>Cryptococcaceae</taxon>
        <taxon>Kwoniella</taxon>
    </lineage>
</organism>
<dbReference type="STRING" id="1296120.A0A1B9GH55"/>
<dbReference type="InterPro" id="IPR006254">
    <property type="entry name" value="Isocitrate_lyase"/>
</dbReference>
<evidence type="ECO:0000313" key="7">
    <source>
        <dbReference type="Proteomes" id="UP000092666"/>
    </source>
</evidence>
<keyword evidence="4 6" id="KW-0456">Lyase</keyword>
<keyword evidence="5" id="KW-0479">Metal-binding</keyword>
<dbReference type="InterPro" id="IPR040442">
    <property type="entry name" value="Pyrv_kinase-like_dom_sf"/>
</dbReference>
<keyword evidence="7" id="KW-1185">Reference proteome</keyword>
<evidence type="ECO:0000256" key="2">
    <source>
        <dbReference type="ARBA" id="ARBA00005704"/>
    </source>
</evidence>
<dbReference type="EMBL" id="KV700155">
    <property type="protein sequence ID" value="OCF30335.1"/>
    <property type="molecule type" value="Genomic_DNA"/>
</dbReference>
<dbReference type="Proteomes" id="UP000092666">
    <property type="component" value="Unassembled WGS sequence"/>
</dbReference>
<reference evidence="6 7" key="1">
    <citation type="submission" date="2013-07" db="EMBL/GenBank/DDBJ databases">
        <title>The Genome Sequence of Cryptococcus heveanensis BCC8398.</title>
        <authorList>
            <consortium name="The Broad Institute Genome Sequencing Platform"/>
            <person name="Cuomo C."/>
            <person name="Litvintseva A."/>
            <person name="Chen Y."/>
            <person name="Heitman J."/>
            <person name="Sun S."/>
            <person name="Springer D."/>
            <person name="Dromer F."/>
            <person name="Young S.K."/>
            <person name="Zeng Q."/>
            <person name="Gargeya S."/>
            <person name="Fitzgerald M."/>
            <person name="Abouelleil A."/>
            <person name="Alvarado L."/>
            <person name="Berlin A.M."/>
            <person name="Chapman S.B."/>
            <person name="Dewar J."/>
            <person name="Goldberg J."/>
            <person name="Griggs A."/>
            <person name="Gujja S."/>
            <person name="Hansen M."/>
            <person name="Howarth C."/>
            <person name="Imamovic A."/>
            <person name="Larimer J."/>
            <person name="McCowan C."/>
            <person name="Murphy C."/>
            <person name="Pearson M."/>
            <person name="Priest M."/>
            <person name="Roberts A."/>
            <person name="Saif S."/>
            <person name="Shea T."/>
            <person name="Sykes S."/>
            <person name="Wortman J."/>
            <person name="Nusbaum C."/>
            <person name="Birren B."/>
        </authorList>
    </citation>
    <scope>NUCLEOTIDE SEQUENCE [LARGE SCALE GENOMIC DNA]</scope>
    <source>
        <strain evidence="6 7">BCC8398</strain>
    </source>
</reference>
<protein>
    <recommendedName>
        <fullName evidence="3">methylisocitrate lyase</fullName>
        <ecNumber evidence="3">4.1.3.30</ecNumber>
    </recommendedName>
</protein>
<evidence type="ECO:0000256" key="4">
    <source>
        <dbReference type="ARBA" id="ARBA00023239"/>
    </source>
</evidence>
<dbReference type="GO" id="GO:0046872">
    <property type="term" value="F:metal ion binding"/>
    <property type="evidence" value="ECO:0007669"/>
    <property type="project" value="UniProtKB-KW"/>
</dbReference>
<dbReference type="GO" id="GO:0019752">
    <property type="term" value="P:carboxylic acid metabolic process"/>
    <property type="evidence" value="ECO:0007669"/>
    <property type="project" value="InterPro"/>
</dbReference>
<dbReference type="PIRSF" id="PIRSF001362">
    <property type="entry name" value="Isocit_lyase"/>
    <property type="match status" value="1"/>
</dbReference>
<dbReference type="OrthoDB" id="4078635at2759"/>
<accession>A0A1B9GH55</accession>
<name>A0A1B9GH55_9TREE</name>
<dbReference type="InterPro" id="IPR015813">
    <property type="entry name" value="Pyrv/PenolPyrv_kinase-like_dom"/>
</dbReference>
<dbReference type="SUPFAM" id="SSF51621">
    <property type="entry name" value="Phosphoenolpyruvate/pyruvate domain"/>
    <property type="match status" value="1"/>
</dbReference>
<proteinExistence type="inferred from homology"/>
<dbReference type="Pfam" id="PF00463">
    <property type="entry name" value="ICL"/>
    <property type="match status" value="1"/>
</dbReference>
<dbReference type="PANTHER" id="PTHR21631:SF3">
    <property type="entry name" value="BIFUNCTIONAL GLYOXYLATE CYCLE PROTEIN"/>
    <property type="match status" value="1"/>
</dbReference>
<dbReference type="AlphaFoldDB" id="A0A1B9GH55"/>
<dbReference type="PANTHER" id="PTHR21631">
    <property type="entry name" value="ISOCITRATE LYASE/MALATE SYNTHASE"/>
    <property type="match status" value="1"/>
</dbReference>
<dbReference type="Gene3D" id="3.20.20.60">
    <property type="entry name" value="Phosphoenolpyruvate-binding domains"/>
    <property type="match status" value="1"/>
</dbReference>
<evidence type="ECO:0000313" key="6">
    <source>
        <dbReference type="EMBL" id="OCF30335.1"/>
    </source>
</evidence>
<comment type="similarity">
    <text evidence="2">Belongs to the isocitrate lyase/PEP mutase superfamily. Isocitrate lyase family.</text>
</comment>
<dbReference type="Gene3D" id="1.10.10.850">
    <property type="match status" value="1"/>
</dbReference>